<dbReference type="EC" id="5.6.2.3" evidence="1"/>
<evidence type="ECO:0000313" key="5">
    <source>
        <dbReference type="Proteomes" id="UP000077755"/>
    </source>
</evidence>
<evidence type="ECO:0000256" key="1">
    <source>
        <dbReference type="RuleBase" id="RU363044"/>
    </source>
</evidence>
<comment type="catalytic activity">
    <reaction evidence="1">
        <text>ATP + H2O = ADP + phosphate + H(+)</text>
        <dbReference type="Rhea" id="RHEA:13065"/>
        <dbReference type="ChEBI" id="CHEBI:15377"/>
        <dbReference type="ChEBI" id="CHEBI:15378"/>
        <dbReference type="ChEBI" id="CHEBI:30616"/>
        <dbReference type="ChEBI" id="CHEBI:43474"/>
        <dbReference type="ChEBI" id="CHEBI:456216"/>
        <dbReference type="EC" id="5.6.2.3"/>
    </reaction>
</comment>
<dbReference type="GO" id="GO:0016787">
    <property type="term" value="F:hydrolase activity"/>
    <property type="evidence" value="ECO:0007669"/>
    <property type="project" value="UniProtKB-KW"/>
</dbReference>
<dbReference type="SUPFAM" id="SSF52540">
    <property type="entry name" value="P-loop containing nucleoside triphosphate hydrolases"/>
    <property type="match status" value="2"/>
</dbReference>
<dbReference type="Proteomes" id="UP000077755">
    <property type="component" value="Chromosome 6"/>
</dbReference>
<dbReference type="PANTHER" id="PTHR10492">
    <property type="match status" value="1"/>
</dbReference>
<keyword evidence="1" id="KW-0227">DNA damage</keyword>
<dbReference type="GO" id="GO:0005524">
    <property type="term" value="F:ATP binding"/>
    <property type="evidence" value="ECO:0007669"/>
    <property type="project" value="UniProtKB-KW"/>
</dbReference>
<dbReference type="InterPro" id="IPR049163">
    <property type="entry name" value="Pif1-like_2B_dom"/>
</dbReference>
<reference evidence="4" key="1">
    <citation type="journal article" date="2016" name="Nat. Genet.">
        <title>A high-quality carrot genome assembly provides new insights into carotenoid accumulation and asterid genome evolution.</title>
        <authorList>
            <person name="Iorizzo M."/>
            <person name="Ellison S."/>
            <person name="Senalik D."/>
            <person name="Zeng P."/>
            <person name="Satapoomin P."/>
            <person name="Huang J."/>
            <person name="Bowman M."/>
            <person name="Iovene M."/>
            <person name="Sanseverino W."/>
            <person name="Cavagnaro P."/>
            <person name="Yildiz M."/>
            <person name="Macko-Podgorni A."/>
            <person name="Moranska E."/>
            <person name="Grzebelus E."/>
            <person name="Grzebelus D."/>
            <person name="Ashrafi H."/>
            <person name="Zheng Z."/>
            <person name="Cheng S."/>
            <person name="Spooner D."/>
            <person name="Van Deynze A."/>
            <person name="Simon P."/>
        </authorList>
    </citation>
    <scope>NUCLEOTIDE SEQUENCE</scope>
    <source>
        <tissue evidence="4">Leaf</tissue>
    </source>
</reference>
<protein>
    <recommendedName>
        <fullName evidence="1">ATP-dependent DNA helicase</fullName>
        <ecNumber evidence="1">5.6.2.3</ecNumber>
    </recommendedName>
</protein>
<reference evidence="4" key="2">
    <citation type="submission" date="2022-03" db="EMBL/GenBank/DDBJ databases">
        <title>Draft title - Genomic analysis of global carrot germplasm unveils the trajectory of domestication and the origin of high carotenoid orange carrot.</title>
        <authorList>
            <person name="Iorizzo M."/>
            <person name="Ellison S."/>
            <person name="Senalik D."/>
            <person name="Macko-Podgorni A."/>
            <person name="Grzebelus D."/>
            <person name="Bostan H."/>
            <person name="Rolling W."/>
            <person name="Curaba J."/>
            <person name="Simon P."/>
        </authorList>
    </citation>
    <scope>NUCLEOTIDE SEQUENCE</scope>
    <source>
        <tissue evidence="4">Leaf</tissue>
    </source>
</reference>
<organism evidence="4 5">
    <name type="scientific">Daucus carota subsp. sativus</name>
    <name type="common">Carrot</name>
    <dbReference type="NCBI Taxonomy" id="79200"/>
    <lineage>
        <taxon>Eukaryota</taxon>
        <taxon>Viridiplantae</taxon>
        <taxon>Streptophyta</taxon>
        <taxon>Embryophyta</taxon>
        <taxon>Tracheophyta</taxon>
        <taxon>Spermatophyta</taxon>
        <taxon>Magnoliopsida</taxon>
        <taxon>eudicotyledons</taxon>
        <taxon>Gunneridae</taxon>
        <taxon>Pentapetalae</taxon>
        <taxon>asterids</taxon>
        <taxon>campanulids</taxon>
        <taxon>Apiales</taxon>
        <taxon>Apiaceae</taxon>
        <taxon>Apioideae</taxon>
        <taxon>Scandiceae</taxon>
        <taxon>Daucinae</taxon>
        <taxon>Daucus</taxon>
        <taxon>Daucus sect. Daucus</taxon>
    </lineage>
</organism>
<dbReference type="InterPro" id="IPR010285">
    <property type="entry name" value="DNA_helicase_pif1-like_DEAD"/>
</dbReference>
<sequence>MDVTYVSSRLLGDSWVLTFTIGFLASRHLEGEKSVSFKSSNKLENVARRATIRLSKLEGCFEANKLVPEARGYTYAEFPQAFTWKDDQCKWKIRERGRKKGSTYYRDLRTVNGIVYPTFKEACSILGLLRDDNQWHIAMEENVVHAMPNQLRSLFVHILNIEKIFNEVSKSIKDFPDMPFPEYGFIHEVENSLMLYKNFNKEHLQAYNSIVKSVETNNGGAFFMYGSGGCGKTFLLKTLCCSLRRQGKIVLPVASSGIAAVLLLGGWTAHSRFHIPLKLDQHSTVGIKQRSEVAEVIKHSIDVSRAGLPFDGITIVFGGDFRQILPVIPKAPCPQIVSASLNWSRLWDPCTVLLLEQNMRLTSGRTPEEKREIAEFSQWVLDVGNGKAPTIGNKDDLSGPKIVSPDRFIIHSSADPVKDIVDIIYPDLASNTFNVDYSRQRLILAPTNAVVGDSQDCLSDNFGERNDFNSAFPVEFLNSINMPCIPKLELKLKVGSVVMLMRNLNQIMGLCNGTQMIVKKLMPNSIVCEILCGSQVGTTHIIPRIEMEPSDSKYPIEFKRIQFPVQLCYSMTVNKSQGQSLDKVEVYLPRTVFSHGQLYVAVSRVTSPSILHILIASDSDGTTNGTSNVVYEEVFYNLPS</sequence>
<dbReference type="PANTHER" id="PTHR10492:SF93">
    <property type="entry name" value="ATP-DEPENDENT DNA HELICASE"/>
    <property type="match status" value="1"/>
</dbReference>
<dbReference type="GO" id="GO:0043139">
    <property type="term" value="F:5'-3' DNA helicase activity"/>
    <property type="evidence" value="ECO:0007669"/>
    <property type="project" value="UniProtKB-EC"/>
</dbReference>
<comment type="cofactor">
    <cofactor evidence="1">
        <name>Mg(2+)</name>
        <dbReference type="ChEBI" id="CHEBI:18420"/>
    </cofactor>
</comment>
<dbReference type="EMBL" id="CP093348">
    <property type="protein sequence ID" value="WOH03929.1"/>
    <property type="molecule type" value="Genomic_DNA"/>
</dbReference>
<evidence type="ECO:0000259" key="3">
    <source>
        <dbReference type="Pfam" id="PF21530"/>
    </source>
</evidence>
<keyword evidence="1" id="KW-0067">ATP-binding</keyword>
<dbReference type="GO" id="GO:0006310">
    <property type="term" value="P:DNA recombination"/>
    <property type="evidence" value="ECO:0007669"/>
    <property type="project" value="UniProtKB-KW"/>
</dbReference>
<dbReference type="Gene3D" id="3.40.50.300">
    <property type="entry name" value="P-loop containing nucleotide triphosphate hydrolases"/>
    <property type="match status" value="1"/>
</dbReference>
<keyword evidence="1" id="KW-0233">DNA recombination</keyword>
<proteinExistence type="inferred from homology"/>
<evidence type="ECO:0000313" key="4">
    <source>
        <dbReference type="EMBL" id="WOH03929.1"/>
    </source>
</evidence>
<feature type="domain" description="DNA helicase Pif1-like DEAD-box helicase" evidence="2">
    <location>
        <begin position="307"/>
        <end position="390"/>
    </location>
</feature>
<dbReference type="GO" id="GO:0006281">
    <property type="term" value="P:DNA repair"/>
    <property type="evidence" value="ECO:0007669"/>
    <property type="project" value="UniProtKB-KW"/>
</dbReference>
<feature type="domain" description="DNA helicase Pif1-like DEAD-box helicase" evidence="2">
    <location>
        <begin position="199"/>
        <end position="299"/>
    </location>
</feature>
<dbReference type="AlphaFoldDB" id="A0AAF0XBG3"/>
<keyword evidence="1" id="KW-0547">Nucleotide-binding</keyword>
<keyword evidence="1" id="KW-0347">Helicase</keyword>
<accession>A0AAF0XBG3</accession>
<evidence type="ECO:0000259" key="2">
    <source>
        <dbReference type="Pfam" id="PF05970"/>
    </source>
</evidence>
<keyword evidence="1" id="KW-0234">DNA repair</keyword>
<keyword evidence="5" id="KW-1185">Reference proteome</keyword>
<dbReference type="CDD" id="cd18809">
    <property type="entry name" value="SF1_C_RecD"/>
    <property type="match status" value="1"/>
</dbReference>
<dbReference type="GO" id="GO:0000723">
    <property type="term" value="P:telomere maintenance"/>
    <property type="evidence" value="ECO:0007669"/>
    <property type="project" value="InterPro"/>
</dbReference>
<keyword evidence="1" id="KW-0378">Hydrolase</keyword>
<name>A0AAF0XBG3_DAUCS</name>
<dbReference type="InterPro" id="IPR027417">
    <property type="entry name" value="P-loop_NTPase"/>
</dbReference>
<dbReference type="Pfam" id="PF21530">
    <property type="entry name" value="Pif1_2B_dom"/>
    <property type="match status" value="1"/>
</dbReference>
<feature type="domain" description="DNA helicase Pif1-like 2B" evidence="3">
    <location>
        <begin position="475"/>
        <end position="521"/>
    </location>
</feature>
<dbReference type="KEGG" id="dcr:108203358"/>
<comment type="similarity">
    <text evidence="1">Belongs to the helicase family.</text>
</comment>
<dbReference type="Pfam" id="PF05970">
    <property type="entry name" value="PIF1"/>
    <property type="match status" value="2"/>
</dbReference>
<gene>
    <name evidence="4" type="ORF">DCAR_0623334</name>
</gene>